<evidence type="ECO:0000256" key="3">
    <source>
        <dbReference type="ARBA" id="ARBA00022840"/>
    </source>
</evidence>
<dbReference type="GO" id="GO:0015188">
    <property type="term" value="F:L-isoleucine transmembrane transporter activity"/>
    <property type="evidence" value="ECO:0007669"/>
    <property type="project" value="TreeGrafter"/>
</dbReference>
<dbReference type="RefSeq" id="WP_065276567.1">
    <property type="nucleotide sequence ID" value="NZ_MAMO01000023.1"/>
</dbReference>
<protein>
    <submittedName>
        <fullName evidence="5">ABC transporter ATP-binding protein</fullName>
    </submittedName>
</protein>
<dbReference type="PANTHER" id="PTHR45772:SF7">
    <property type="entry name" value="AMINO ACID ABC TRANSPORTER ATP-BINDING PROTEIN"/>
    <property type="match status" value="1"/>
</dbReference>
<dbReference type="SUPFAM" id="SSF52540">
    <property type="entry name" value="P-loop containing nucleoside triphosphate hydrolases"/>
    <property type="match status" value="1"/>
</dbReference>
<dbReference type="GO" id="GO:0015808">
    <property type="term" value="P:L-alanine transport"/>
    <property type="evidence" value="ECO:0007669"/>
    <property type="project" value="TreeGrafter"/>
</dbReference>
<sequence length="255" mass="27192">MDNQVQRQEAQRRPGGAFLSAKGIHKRFGALVVLENLDFSMGDGEAVGIVGPNGAGKTTLLNVLAGAFPPNEGSITFDGANVTSRTAAERCRPGLVRTHQIPKPFSGMTTFENVFVAASHGSAASRDEAYERVVDSLSLCGMLGVANRPADTLGLLDRKRLELARALATQPRLLLLDEIGGGLTDGEASELVETILELRRRGIGIVWIEHIVHILLQVAERLICMDAGRIIADGEPKMVMSNAEVVKAYLGGTPA</sequence>
<dbReference type="InterPro" id="IPR032823">
    <property type="entry name" value="BCA_ABC_TP_C"/>
</dbReference>
<dbReference type="InterPro" id="IPR003439">
    <property type="entry name" value="ABC_transporter-like_ATP-bd"/>
</dbReference>
<dbReference type="InterPro" id="IPR027417">
    <property type="entry name" value="P-loop_NTPase"/>
</dbReference>
<dbReference type="InterPro" id="IPR003593">
    <property type="entry name" value="AAA+_ATPase"/>
</dbReference>
<accession>A0A1B8RD79</accession>
<dbReference type="GO" id="GO:0005304">
    <property type="term" value="F:L-valine transmembrane transporter activity"/>
    <property type="evidence" value="ECO:0007669"/>
    <property type="project" value="TreeGrafter"/>
</dbReference>
<evidence type="ECO:0000256" key="2">
    <source>
        <dbReference type="ARBA" id="ARBA00022741"/>
    </source>
</evidence>
<dbReference type="GO" id="GO:0005524">
    <property type="term" value="F:ATP binding"/>
    <property type="evidence" value="ECO:0007669"/>
    <property type="project" value="UniProtKB-KW"/>
</dbReference>
<keyword evidence="3 5" id="KW-0067">ATP-binding</keyword>
<reference evidence="5" key="2">
    <citation type="journal article" date="2016" name="Front. Microbiol.">
        <title>The Regulatory Protein RosR Affects Rhizobium leguminosarum bv. trifolii Protein Profiles, Cell Surface Properties, and Symbiosis with Clover.</title>
        <authorList>
            <person name="Rachwal K."/>
            <person name="Boguszewska A."/>
            <person name="Kopcinska J."/>
            <person name="Karas M."/>
            <person name="Tchorzewski M."/>
            <person name="Janczarek M."/>
        </authorList>
    </citation>
    <scope>NUCLEOTIDE SEQUENCE</scope>
    <source>
        <strain evidence="5">Rt24.2</strain>
    </source>
</reference>
<dbReference type="GO" id="GO:0016887">
    <property type="term" value="F:ATP hydrolysis activity"/>
    <property type="evidence" value="ECO:0007669"/>
    <property type="project" value="InterPro"/>
</dbReference>
<dbReference type="GO" id="GO:0042941">
    <property type="term" value="P:D-alanine transmembrane transport"/>
    <property type="evidence" value="ECO:0007669"/>
    <property type="project" value="TreeGrafter"/>
</dbReference>
<keyword evidence="2" id="KW-0547">Nucleotide-binding</keyword>
<dbReference type="CDD" id="cd03219">
    <property type="entry name" value="ABC_Mj1267_LivG_branched"/>
    <property type="match status" value="1"/>
</dbReference>
<organism evidence="5">
    <name type="scientific">Rhizobium leguminosarum bv. trifolii</name>
    <dbReference type="NCBI Taxonomy" id="386"/>
    <lineage>
        <taxon>Bacteria</taxon>
        <taxon>Pseudomonadati</taxon>
        <taxon>Pseudomonadota</taxon>
        <taxon>Alphaproteobacteria</taxon>
        <taxon>Hyphomicrobiales</taxon>
        <taxon>Rhizobiaceae</taxon>
        <taxon>Rhizobium/Agrobacterium group</taxon>
        <taxon>Rhizobium</taxon>
    </lineage>
</organism>
<name>A0A1B8RD79_RHILT</name>
<evidence type="ECO:0000259" key="4">
    <source>
        <dbReference type="PROSITE" id="PS50893"/>
    </source>
</evidence>
<dbReference type="AlphaFoldDB" id="A0A1B8RD79"/>
<dbReference type="PANTHER" id="PTHR45772">
    <property type="entry name" value="CONSERVED COMPONENT OF ABC TRANSPORTER FOR NATURAL AMINO ACIDS-RELATED"/>
    <property type="match status" value="1"/>
</dbReference>
<dbReference type="PROSITE" id="PS50893">
    <property type="entry name" value="ABC_TRANSPORTER_2"/>
    <property type="match status" value="1"/>
</dbReference>
<dbReference type="GO" id="GO:0015192">
    <property type="term" value="F:L-phenylalanine transmembrane transporter activity"/>
    <property type="evidence" value="ECO:0007669"/>
    <property type="project" value="TreeGrafter"/>
</dbReference>
<dbReference type="Pfam" id="PF12399">
    <property type="entry name" value="BCA_ABC_TP_C"/>
    <property type="match status" value="1"/>
</dbReference>
<dbReference type="GO" id="GO:0005886">
    <property type="term" value="C:plasma membrane"/>
    <property type="evidence" value="ECO:0007669"/>
    <property type="project" value="TreeGrafter"/>
</dbReference>
<reference evidence="5" key="1">
    <citation type="journal article" date="2015" name="BMC Genomics">
        <title>Transcriptome profiling of a Rhizobium leguminosarum bv. trifolii rosR mutant reveals the role of the transcriptional regulator RosR in motility, synthesis of cell-surface components, and other cellular processes.</title>
        <authorList>
            <person name="Rachwal K."/>
            <person name="Matczynska E."/>
            <person name="Janczarek M."/>
        </authorList>
    </citation>
    <scope>NUCLEOTIDE SEQUENCE</scope>
    <source>
        <strain evidence="5">Rt24.2</strain>
    </source>
</reference>
<dbReference type="EMBL" id="KX488149">
    <property type="protein sequence ID" value="AOO90513.1"/>
    <property type="molecule type" value="Genomic_DNA"/>
</dbReference>
<dbReference type="Gene3D" id="3.40.50.300">
    <property type="entry name" value="P-loop containing nucleotide triphosphate hydrolases"/>
    <property type="match status" value="1"/>
</dbReference>
<dbReference type="SMART" id="SM00382">
    <property type="entry name" value="AAA"/>
    <property type="match status" value="1"/>
</dbReference>
<keyword evidence="1" id="KW-0813">Transport</keyword>
<dbReference type="InterPro" id="IPR051120">
    <property type="entry name" value="ABC_AA/LPS_Transport"/>
</dbReference>
<dbReference type="Pfam" id="PF00005">
    <property type="entry name" value="ABC_tran"/>
    <property type="match status" value="1"/>
</dbReference>
<evidence type="ECO:0000256" key="1">
    <source>
        <dbReference type="ARBA" id="ARBA00022448"/>
    </source>
</evidence>
<evidence type="ECO:0000313" key="5">
    <source>
        <dbReference type="EMBL" id="AOO90513.1"/>
    </source>
</evidence>
<dbReference type="GO" id="GO:1903806">
    <property type="term" value="P:L-isoleucine import across plasma membrane"/>
    <property type="evidence" value="ECO:0007669"/>
    <property type="project" value="TreeGrafter"/>
</dbReference>
<dbReference type="GO" id="GO:1903805">
    <property type="term" value="P:L-valine import across plasma membrane"/>
    <property type="evidence" value="ECO:0007669"/>
    <property type="project" value="TreeGrafter"/>
</dbReference>
<feature type="domain" description="ABC transporter" evidence="4">
    <location>
        <begin position="19"/>
        <end position="252"/>
    </location>
</feature>
<proteinExistence type="predicted"/>